<evidence type="ECO:0000313" key="6">
    <source>
        <dbReference type="Proteomes" id="UP000814176"/>
    </source>
</evidence>
<dbReference type="Pfam" id="PF12937">
    <property type="entry name" value="F-box-like"/>
    <property type="match status" value="1"/>
</dbReference>
<evidence type="ECO:0000313" key="4">
    <source>
        <dbReference type="EMBL" id="TFY60064.1"/>
    </source>
</evidence>
<feature type="compositionally biased region" description="Basic and acidic residues" evidence="1">
    <location>
        <begin position="191"/>
        <end position="213"/>
    </location>
</feature>
<evidence type="ECO:0000259" key="2">
    <source>
        <dbReference type="PROSITE" id="PS50181"/>
    </source>
</evidence>
<sequence>MSLLQDVLRTQTIDQTGNTVSITERLQTQRADPESDEEIVGVVSAPGTRPASRAPSRPSSPAPRSAARRPFHIASSSTGLPSDPLRAFPTDVSQRVFSQLSVKELARCSRVSKKWNRSQTLNYVWFQHYRKENFHDDSLPPGKWTKRESKQNWRTTHLQTLASRDNDTLGPIFHSYSGRSTPGGSGAQTPREVREDKWRMDAEGESRPSKNEMREMYKELKGRKAKSKFNVGAGAGMRDRGGWADAGEEET</sequence>
<feature type="region of interest" description="Disordered" evidence="1">
    <location>
        <begin position="228"/>
        <end position="251"/>
    </location>
</feature>
<organism evidence="4 5">
    <name type="scientific">Rhodofomes roseus</name>
    <dbReference type="NCBI Taxonomy" id="34475"/>
    <lineage>
        <taxon>Eukaryota</taxon>
        <taxon>Fungi</taxon>
        <taxon>Dikarya</taxon>
        <taxon>Basidiomycota</taxon>
        <taxon>Agaricomycotina</taxon>
        <taxon>Agaricomycetes</taxon>
        <taxon>Polyporales</taxon>
        <taxon>Rhodofomes</taxon>
    </lineage>
</organism>
<dbReference type="AlphaFoldDB" id="A0A4Y9YC19"/>
<proteinExistence type="predicted"/>
<dbReference type="Proteomes" id="UP000814176">
    <property type="component" value="Unassembled WGS sequence"/>
</dbReference>
<gene>
    <name evidence="3" type="ORF">C8Q71DRAFT_759395</name>
    <name evidence="4" type="ORF">EVJ58_g5388</name>
</gene>
<evidence type="ECO:0000313" key="3">
    <source>
        <dbReference type="EMBL" id="KAH9836730.1"/>
    </source>
</evidence>
<dbReference type="InterPro" id="IPR036047">
    <property type="entry name" value="F-box-like_dom_sf"/>
</dbReference>
<feature type="region of interest" description="Disordered" evidence="1">
    <location>
        <begin position="26"/>
        <end position="86"/>
    </location>
</feature>
<comment type="caution">
    <text evidence="4">The sequence shown here is derived from an EMBL/GenBank/DDBJ whole genome shotgun (WGS) entry which is preliminary data.</text>
</comment>
<dbReference type="Gene3D" id="1.20.1280.50">
    <property type="match status" value="1"/>
</dbReference>
<feature type="compositionally biased region" description="Low complexity" evidence="1">
    <location>
        <begin position="44"/>
        <end position="65"/>
    </location>
</feature>
<evidence type="ECO:0000256" key="1">
    <source>
        <dbReference type="SAM" id="MobiDB-lite"/>
    </source>
</evidence>
<dbReference type="SUPFAM" id="SSF81383">
    <property type="entry name" value="F-box domain"/>
    <property type="match status" value="1"/>
</dbReference>
<reference evidence="3 6" key="2">
    <citation type="journal article" date="2021" name="Environ. Microbiol.">
        <title>Gene family expansions and transcriptome signatures uncover fungal adaptations to wood decay.</title>
        <authorList>
            <person name="Hage H."/>
            <person name="Miyauchi S."/>
            <person name="Viragh M."/>
            <person name="Drula E."/>
            <person name="Min B."/>
            <person name="Chaduli D."/>
            <person name="Navarro D."/>
            <person name="Favel A."/>
            <person name="Norest M."/>
            <person name="Lesage-Meessen L."/>
            <person name="Balint B."/>
            <person name="Merenyi Z."/>
            <person name="de Eugenio L."/>
            <person name="Morin E."/>
            <person name="Martinez A.T."/>
            <person name="Baldrian P."/>
            <person name="Stursova M."/>
            <person name="Martinez M.J."/>
            <person name="Novotny C."/>
            <person name="Magnuson J.K."/>
            <person name="Spatafora J.W."/>
            <person name="Maurice S."/>
            <person name="Pangilinan J."/>
            <person name="Andreopoulos W."/>
            <person name="LaButti K."/>
            <person name="Hundley H."/>
            <person name="Na H."/>
            <person name="Kuo A."/>
            <person name="Barry K."/>
            <person name="Lipzen A."/>
            <person name="Henrissat B."/>
            <person name="Riley R."/>
            <person name="Ahrendt S."/>
            <person name="Nagy L.G."/>
            <person name="Grigoriev I.V."/>
            <person name="Martin F."/>
            <person name="Rosso M.N."/>
        </authorList>
    </citation>
    <scope>NUCLEOTIDE SEQUENCE [LARGE SCALE GENOMIC DNA]</scope>
    <source>
        <strain evidence="3 6">CIRM-BRFM 1785</strain>
    </source>
</reference>
<feature type="region of interest" description="Disordered" evidence="1">
    <location>
        <begin position="175"/>
        <end position="213"/>
    </location>
</feature>
<dbReference type="EMBL" id="SEKV01000273">
    <property type="protein sequence ID" value="TFY60064.1"/>
    <property type="molecule type" value="Genomic_DNA"/>
</dbReference>
<protein>
    <recommendedName>
        <fullName evidence="2">F-box domain-containing protein</fullName>
    </recommendedName>
</protein>
<dbReference type="Proteomes" id="UP000298390">
    <property type="component" value="Unassembled WGS sequence"/>
</dbReference>
<evidence type="ECO:0000313" key="5">
    <source>
        <dbReference type="Proteomes" id="UP000298390"/>
    </source>
</evidence>
<dbReference type="PROSITE" id="PS50181">
    <property type="entry name" value="FBOX"/>
    <property type="match status" value="1"/>
</dbReference>
<dbReference type="STRING" id="34475.A0A4Y9YC19"/>
<feature type="domain" description="F-box" evidence="2">
    <location>
        <begin position="82"/>
        <end position="128"/>
    </location>
</feature>
<dbReference type="GeneID" id="72004521"/>
<dbReference type="EMBL" id="JADCUA010000010">
    <property type="protein sequence ID" value="KAH9836730.1"/>
    <property type="molecule type" value="Genomic_DNA"/>
</dbReference>
<dbReference type="RefSeq" id="XP_047778968.1">
    <property type="nucleotide sequence ID" value="XM_047923789.1"/>
</dbReference>
<name>A0A4Y9YC19_9APHY</name>
<dbReference type="OrthoDB" id="6419443at2759"/>
<reference evidence="4 5" key="1">
    <citation type="submission" date="2019-01" db="EMBL/GenBank/DDBJ databases">
        <title>Genome sequencing of the rare red list fungi Fomitopsis rosea.</title>
        <authorList>
            <person name="Buettner E."/>
            <person name="Kellner H."/>
        </authorList>
    </citation>
    <scope>NUCLEOTIDE SEQUENCE [LARGE SCALE GENOMIC DNA]</scope>
    <source>
        <strain evidence="4 5">DSM 105464</strain>
    </source>
</reference>
<keyword evidence="6" id="KW-1185">Reference proteome</keyword>
<accession>A0A4Y9YC19</accession>
<dbReference type="SMART" id="SM00256">
    <property type="entry name" value="FBOX"/>
    <property type="match status" value="1"/>
</dbReference>
<dbReference type="InterPro" id="IPR001810">
    <property type="entry name" value="F-box_dom"/>
</dbReference>